<sequence length="58" mass="6668">MSMTTAIDRAELQRVANLLPKSGAGWKFDFGNMVRRVLWDLDAAEEEARHHNERAKVK</sequence>
<organism evidence="1">
    <name type="scientific">marine sediment metagenome</name>
    <dbReference type="NCBI Taxonomy" id="412755"/>
    <lineage>
        <taxon>unclassified sequences</taxon>
        <taxon>metagenomes</taxon>
        <taxon>ecological metagenomes</taxon>
    </lineage>
</organism>
<protein>
    <submittedName>
        <fullName evidence="1">Uncharacterized protein</fullName>
    </submittedName>
</protein>
<dbReference type="EMBL" id="LAZR01000171">
    <property type="protein sequence ID" value="KKN84491.1"/>
    <property type="molecule type" value="Genomic_DNA"/>
</dbReference>
<name>A0A0F9WF31_9ZZZZ</name>
<proteinExistence type="predicted"/>
<comment type="caution">
    <text evidence="1">The sequence shown here is derived from an EMBL/GenBank/DDBJ whole genome shotgun (WGS) entry which is preliminary data.</text>
</comment>
<dbReference type="AlphaFoldDB" id="A0A0F9WF31"/>
<evidence type="ECO:0000313" key="1">
    <source>
        <dbReference type="EMBL" id="KKN84491.1"/>
    </source>
</evidence>
<reference evidence="1" key="1">
    <citation type="journal article" date="2015" name="Nature">
        <title>Complex archaea that bridge the gap between prokaryotes and eukaryotes.</title>
        <authorList>
            <person name="Spang A."/>
            <person name="Saw J.H."/>
            <person name="Jorgensen S.L."/>
            <person name="Zaremba-Niedzwiedzka K."/>
            <person name="Martijn J."/>
            <person name="Lind A.E."/>
            <person name="van Eijk R."/>
            <person name="Schleper C."/>
            <person name="Guy L."/>
            <person name="Ettema T.J."/>
        </authorList>
    </citation>
    <scope>NUCLEOTIDE SEQUENCE</scope>
</reference>
<accession>A0A0F9WF31</accession>
<gene>
    <name evidence="1" type="ORF">LCGC14_0289530</name>
</gene>